<reference evidence="1 2" key="1">
    <citation type="submission" date="2023-10" db="EMBL/GenBank/DDBJ databases">
        <title>Sphingomonas sp. HF-S4 16S ribosomal RNA gene Genome sequencing and assembly.</title>
        <authorList>
            <person name="Lee H."/>
        </authorList>
    </citation>
    <scope>NUCLEOTIDE SEQUENCE [LARGE SCALE GENOMIC DNA]</scope>
    <source>
        <strain evidence="1 2">HF-S4</strain>
    </source>
</reference>
<dbReference type="EMBL" id="JAWJEJ010000001">
    <property type="protein sequence ID" value="MDV3455811.1"/>
    <property type="molecule type" value="Genomic_DNA"/>
</dbReference>
<accession>A0ABU3Y366</accession>
<dbReference type="RefSeq" id="WP_317225016.1">
    <property type="nucleotide sequence ID" value="NZ_JAWJEJ010000001.1"/>
</dbReference>
<comment type="caution">
    <text evidence="1">The sequence shown here is derived from an EMBL/GenBank/DDBJ whole genome shotgun (WGS) entry which is preliminary data.</text>
</comment>
<gene>
    <name evidence="1" type="ORF">RZN05_02355</name>
</gene>
<name>A0ABU3Y366_9SPHN</name>
<keyword evidence="2" id="KW-1185">Reference proteome</keyword>
<evidence type="ECO:0008006" key="3">
    <source>
        <dbReference type="Google" id="ProtNLM"/>
    </source>
</evidence>
<protein>
    <recommendedName>
        <fullName evidence="3">Lipocalin-like domain-containing protein</fullName>
    </recommendedName>
</protein>
<dbReference type="Proteomes" id="UP001273531">
    <property type="component" value="Unassembled WGS sequence"/>
</dbReference>
<sequence>MRITGTWRVYVSPGFGEDVEWDGLPTIRFADGCITLEDGSHPAFVTNARGLRFSMPSGSENPGQQVATLLIDRGSDGFLQGRRVLADKPVGRFPVDADAFADGRCTAVRLIREDKLPGFREEQQGFAAVQRAILEDREPGTSPPTRH</sequence>
<evidence type="ECO:0000313" key="1">
    <source>
        <dbReference type="EMBL" id="MDV3455811.1"/>
    </source>
</evidence>
<evidence type="ECO:0000313" key="2">
    <source>
        <dbReference type="Proteomes" id="UP001273531"/>
    </source>
</evidence>
<organism evidence="1 2">
    <name type="scientific">Sphingomonas agrestis</name>
    <dbReference type="NCBI Taxonomy" id="3080540"/>
    <lineage>
        <taxon>Bacteria</taxon>
        <taxon>Pseudomonadati</taxon>
        <taxon>Pseudomonadota</taxon>
        <taxon>Alphaproteobacteria</taxon>
        <taxon>Sphingomonadales</taxon>
        <taxon>Sphingomonadaceae</taxon>
        <taxon>Sphingomonas</taxon>
    </lineage>
</organism>
<proteinExistence type="predicted"/>